<dbReference type="EMBL" id="BMQQ01000016">
    <property type="protein sequence ID" value="GGT44384.1"/>
    <property type="molecule type" value="Genomic_DNA"/>
</dbReference>
<name>A0A918H9S3_9ACTN</name>
<dbReference type="Proteomes" id="UP000619486">
    <property type="component" value="Unassembled WGS sequence"/>
</dbReference>
<sequence length="104" mass="11756">MSKRPDNIVWDRVEFESALLKAASRPSEDLFRRTGGSLHSAVFSGVRSRELGKPYQEDVDVSERVQRLRAGLPRGSAVDLFYKALQESAQHNIDRAIADDLKDR</sequence>
<organism evidence="1 2">
    <name type="scientific">Streptomyces purpureus</name>
    <dbReference type="NCBI Taxonomy" id="1951"/>
    <lineage>
        <taxon>Bacteria</taxon>
        <taxon>Bacillati</taxon>
        <taxon>Actinomycetota</taxon>
        <taxon>Actinomycetes</taxon>
        <taxon>Kitasatosporales</taxon>
        <taxon>Streptomycetaceae</taxon>
        <taxon>Streptomyces</taxon>
    </lineage>
</organism>
<dbReference type="RefSeq" id="WP_189203172.1">
    <property type="nucleotide sequence ID" value="NZ_BMQQ01000016.1"/>
</dbReference>
<proteinExistence type="predicted"/>
<reference evidence="1" key="1">
    <citation type="journal article" date="2014" name="Int. J. Syst. Evol. Microbiol.">
        <title>Complete genome sequence of Corynebacterium casei LMG S-19264T (=DSM 44701T), isolated from a smear-ripened cheese.</title>
        <authorList>
            <consortium name="US DOE Joint Genome Institute (JGI-PGF)"/>
            <person name="Walter F."/>
            <person name="Albersmeier A."/>
            <person name="Kalinowski J."/>
            <person name="Ruckert C."/>
        </authorList>
    </citation>
    <scope>NUCLEOTIDE SEQUENCE</scope>
    <source>
        <strain evidence="1">JCM 3172</strain>
    </source>
</reference>
<reference evidence="1" key="2">
    <citation type="submission" date="2020-09" db="EMBL/GenBank/DDBJ databases">
        <authorList>
            <person name="Sun Q."/>
            <person name="Ohkuma M."/>
        </authorList>
    </citation>
    <scope>NUCLEOTIDE SEQUENCE</scope>
    <source>
        <strain evidence="1">JCM 3172</strain>
    </source>
</reference>
<keyword evidence="2" id="KW-1185">Reference proteome</keyword>
<evidence type="ECO:0000313" key="1">
    <source>
        <dbReference type="EMBL" id="GGT44384.1"/>
    </source>
</evidence>
<evidence type="ECO:0000313" key="2">
    <source>
        <dbReference type="Proteomes" id="UP000619486"/>
    </source>
</evidence>
<protein>
    <submittedName>
        <fullName evidence="1">Uncharacterized protein</fullName>
    </submittedName>
</protein>
<dbReference type="AlphaFoldDB" id="A0A918H9S3"/>
<accession>A0A918H9S3</accession>
<gene>
    <name evidence="1" type="ORF">GCM10014713_42840</name>
</gene>
<comment type="caution">
    <text evidence="1">The sequence shown here is derived from an EMBL/GenBank/DDBJ whole genome shotgun (WGS) entry which is preliminary data.</text>
</comment>